<keyword evidence="4" id="KW-1185">Reference proteome</keyword>
<comment type="caution">
    <text evidence="3">The sequence shown here is derived from an EMBL/GenBank/DDBJ whole genome shotgun (WGS) entry which is preliminary data.</text>
</comment>
<feature type="transmembrane region" description="Helical" evidence="1">
    <location>
        <begin position="167"/>
        <end position="187"/>
    </location>
</feature>
<dbReference type="Proteomes" id="UP000194221">
    <property type="component" value="Unassembled WGS sequence"/>
</dbReference>
<dbReference type="GO" id="GO:0080120">
    <property type="term" value="P:CAAX-box protein maturation"/>
    <property type="evidence" value="ECO:0007669"/>
    <property type="project" value="UniProtKB-ARBA"/>
</dbReference>
<dbReference type="Pfam" id="PF02517">
    <property type="entry name" value="Rce1-like"/>
    <property type="match status" value="1"/>
</dbReference>
<dbReference type="AlphaFoldDB" id="A0A1Y2PD14"/>
<dbReference type="RefSeq" id="WP_086030050.1">
    <property type="nucleotide sequence ID" value="NZ_LAPZ01000003.1"/>
</dbReference>
<reference evidence="3 4" key="1">
    <citation type="submission" date="2015-03" db="EMBL/GenBank/DDBJ databases">
        <title>Genome sequence of Tenacibaculum sp. S2-2, isolated from intestinal microbiota of sea cucumber, Apostichopus japonicas.</title>
        <authorList>
            <person name="Shao Z."/>
            <person name="Wang L."/>
            <person name="Li X."/>
        </authorList>
    </citation>
    <scope>NUCLEOTIDE SEQUENCE [LARGE SCALE GENOMIC DNA]</scope>
    <source>
        <strain evidence="3 4">S2-2</strain>
    </source>
</reference>
<gene>
    <name evidence="3" type="ORF">WH52_06050</name>
</gene>
<sequence length="300" mass="35189">MDFFQQVYKGKNNWWRYLLLSLVVFTPFFLRIFYFLFVEVKTKPTNLDSNFLLFKGLQQYVVFFVVLILGVRFLHKRPIRSLFTSKKKIDWWRYIFGVSSWGLFVLIYFSLNYFAYPESYRWNFKLVPFAILFLISITLVPIGAIFKELFFSGYLLQVFGVLTKNKWTAIILKSILYVLAVGISPIFSKVGFHVLFFYLASSLFTGIITALDDGVELAMGMQTANNIFAILYITTTWTGFQTNALLLDRSEPKVLFLVYIPVLLFLPIYFFLLKQMYGWERVKEKLSGKVIEPSIKNINL</sequence>
<evidence type="ECO:0000313" key="4">
    <source>
        <dbReference type="Proteomes" id="UP000194221"/>
    </source>
</evidence>
<feature type="transmembrane region" description="Helical" evidence="1">
    <location>
        <begin position="193"/>
        <end position="211"/>
    </location>
</feature>
<dbReference type="GO" id="GO:0004175">
    <property type="term" value="F:endopeptidase activity"/>
    <property type="evidence" value="ECO:0007669"/>
    <property type="project" value="UniProtKB-ARBA"/>
</dbReference>
<keyword evidence="1" id="KW-0472">Membrane</keyword>
<proteinExistence type="predicted"/>
<feature type="transmembrane region" description="Helical" evidence="1">
    <location>
        <begin position="254"/>
        <end position="273"/>
    </location>
</feature>
<feature type="transmembrane region" description="Helical" evidence="1">
    <location>
        <begin position="126"/>
        <end position="146"/>
    </location>
</feature>
<dbReference type="InParanoid" id="A0A1Y2PD14"/>
<evidence type="ECO:0000313" key="3">
    <source>
        <dbReference type="EMBL" id="OSY88325.1"/>
    </source>
</evidence>
<feature type="transmembrane region" description="Helical" evidence="1">
    <location>
        <begin position="223"/>
        <end position="242"/>
    </location>
</feature>
<dbReference type="InterPro" id="IPR003675">
    <property type="entry name" value="Rce1/LyrA-like_dom"/>
</dbReference>
<keyword evidence="1" id="KW-1133">Transmembrane helix</keyword>
<organism evidence="3 4">
    <name type="scientific">Tenacibaculum holothuriorum</name>
    <dbReference type="NCBI Taxonomy" id="1635173"/>
    <lineage>
        <taxon>Bacteria</taxon>
        <taxon>Pseudomonadati</taxon>
        <taxon>Bacteroidota</taxon>
        <taxon>Flavobacteriia</taxon>
        <taxon>Flavobacteriales</taxon>
        <taxon>Flavobacteriaceae</taxon>
        <taxon>Tenacibaculum</taxon>
    </lineage>
</organism>
<dbReference type="STRING" id="1635173.WH52_06050"/>
<feature type="domain" description="CAAX prenyl protease 2/Lysostaphin resistance protein A-like" evidence="2">
    <location>
        <begin position="133"/>
        <end position="228"/>
    </location>
</feature>
<evidence type="ECO:0000256" key="1">
    <source>
        <dbReference type="SAM" id="Phobius"/>
    </source>
</evidence>
<accession>A0A1Y2PD14</accession>
<evidence type="ECO:0000259" key="2">
    <source>
        <dbReference type="Pfam" id="PF02517"/>
    </source>
</evidence>
<feature type="transmembrane region" description="Helical" evidence="1">
    <location>
        <begin position="14"/>
        <end position="37"/>
    </location>
</feature>
<dbReference type="EMBL" id="LAPZ01000003">
    <property type="protein sequence ID" value="OSY88325.1"/>
    <property type="molecule type" value="Genomic_DNA"/>
</dbReference>
<keyword evidence="1" id="KW-0812">Transmembrane</keyword>
<feature type="transmembrane region" description="Helical" evidence="1">
    <location>
        <begin position="57"/>
        <end position="74"/>
    </location>
</feature>
<feature type="transmembrane region" description="Helical" evidence="1">
    <location>
        <begin position="94"/>
        <end position="114"/>
    </location>
</feature>
<protein>
    <recommendedName>
        <fullName evidence="2">CAAX prenyl protease 2/Lysostaphin resistance protein A-like domain-containing protein</fullName>
    </recommendedName>
</protein>
<dbReference type="FunCoup" id="A0A1Y2PD14">
    <property type="interactions" value="1"/>
</dbReference>
<name>A0A1Y2PD14_9FLAO</name>
<dbReference type="OrthoDB" id="2806188at2"/>